<sequence length="363" mass="41768">MLRYIPAGSACSTFTSYCRNLLALLLLFVFSAAGATDSPDYVKVYHPTIQRAELAILNEQYGEALNAYQQAFEAVPSAFARDYYNAAVCAMLLEEEKQAFSYLEKLVQKGASLPYLEQQQAFSPLQEGRRWKRFKRKYPKRRKAFEQAANLDLRADLDELYARDQYFRQAEGGYKMHRDTLRAIETANTLNLLNWIAEYGYPGEELIGVADTLEQLPRFSIVIQRQTRAMDGYDFTEILMQAVHDGKLAPQAAAYLMEQQAGKNRYSTKAFVKITCNGCKEGEQLKGEATYFVENMNPQELQRIDARREQLGLEPLEEYRRKVLYSLKEDNRFKLNFPWSVANYFVPNEEAAAIMKEKLITAE</sequence>
<dbReference type="RefSeq" id="WP_106219182.1">
    <property type="nucleotide sequence ID" value="NZ_FZOQ01000022.1"/>
</dbReference>
<dbReference type="AlphaFoldDB" id="A0A239JJ43"/>
<proteinExistence type="predicted"/>
<dbReference type="InterPro" id="IPR011990">
    <property type="entry name" value="TPR-like_helical_dom_sf"/>
</dbReference>
<accession>A0A239JJ43</accession>
<evidence type="ECO:0008006" key="4">
    <source>
        <dbReference type="Google" id="ProtNLM"/>
    </source>
</evidence>
<reference evidence="3" key="1">
    <citation type="submission" date="2017-06" db="EMBL/GenBank/DDBJ databases">
        <authorList>
            <person name="Varghese N."/>
            <person name="Submissions S."/>
        </authorList>
    </citation>
    <scope>NUCLEOTIDE SEQUENCE [LARGE SCALE GENOMIC DNA]</scope>
    <source>
        <strain evidence="3">NKM1</strain>
    </source>
</reference>
<dbReference type="OrthoDB" id="648472at2"/>
<dbReference type="SUPFAM" id="SSF48452">
    <property type="entry name" value="TPR-like"/>
    <property type="match status" value="1"/>
</dbReference>
<keyword evidence="3" id="KW-1185">Reference proteome</keyword>
<dbReference type="Gene3D" id="1.25.40.10">
    <property type="entry name" value="Tetratricopeptide repeat domain"/>
    <property type="match status" value="1"/>
</dbReference>
<organism evidence="2 3">
    <name type="scientific">Pontibacter ummariensis</name>
    <dbReference type="NCBI Taxonomy" id="1610492"/>
    <lineage>
        <taxon>Bacteria</taxon>
        <taxon>Pseudomonadati</taxon>
        <taxon>Bacteroidota</taxon>
        <taxon>Cytophagia</taxon>
        <taxon>Cytophagales</taxon>
        <taxon>Hymenobacteraceae</taxon>
        <taxon>Pontibacter</taxon>
    </lineage>
</organism>
<gene>
    <name evidence="2" type="ORF">SAMN06296052_12221</name>
</gene>
<protein>
    <recommendedName>
        <fullName evidence="4">Tetratricopeptide repeat-containing protein</fullName>
    </recommendedName>
</protein>
<keyword evidence="1" id="KW-0732">Signal</keyword>
<feature type="chain" id="PRO_5012828265" description="Tetratricopeptide repeat-containing protein" evidence="1">
    <location>
        <begin position="36"/>
        <end position="363"/>
    </location>
</feature>
<feature type="signal peptide" evidence="1">
    <location>
        <begin position="1"/>
        <end position="35"/>
    </location>
</feature>
<evidence type="ECO:0000256" key="1">
    <source>
        <dbReference type="SAM" id="SignalP"/>
    </source>
</evidence>
<name>A0A239JJ43_9BACT</name>
<evidence type="ECO:0000313" key="3">
    <source>
        <dbReference type="Proteomes" id="UP000198432"/>
    </source>
</evidence>
<dbReference type="Proteomes" id="UP000198432">
    <property type="component" value="Unassembled WGS sequence"/>
</dbReference>
<dbReference type="EMBL" id="FZOQ01000022">
    <property type="protein sequence ID" value="SNT05602.1"/>
    <property type="molecule type" value="Genomic_DNA"/>
</dbReference>
<evidence type="ECO:0000313" key="2">
    <source>
        <dbReference type="EMBL" id="SNT05602.1"/>
    </source>
</evidence>